<evidence type="ECO:0000256" key="2">
    <source>
        <dbReference type="ARBA" id="ARBA00023125"/>
    </source>
</evidence>
<dbReference type="InterPro" id="IPR001138">
    <property type="entry name" value="Zn2Cys6_DnaBD"/>
</dbReference>
<evidence type="ECO:0000256" key="1">
    <source>
        <dbReference type="ARBA" id="ARBA00023015"/>
    </source>
</evidence>
<comment type="caution">
    <text evidence="6">The sequence shown here is derived from an EMBL/GenBank/DDBJ whole genome shotgun (WGS) entry which is preliminary data.</text>
</comment>
<keyword evidence="7" id="KW-1185">Reference proteome</keyword>
<dbReference type="EMBL" id="MDDG01000002">
    <property type="protein sequence ID" value="OQE44135.1"/>
    <property type="molecule type" value="Genomic_DNA"/>
</dbReference>
<evidence type="ECO:0000259" key="5">
    <source>
        <dbReference type="PROSITE" id="PS50048"/>
    </source>
</evidence>
<dbReference type="GO" id="GO:0008270">
    <property type="term" value="F:zinc ion binding"/>
    <property type="evidence" value="ECO:0007669"/>
    <property type="project" value="InterPro"/>
</dbReference>
<dbReference type="SMART" id="SM00066">
    <property type="entry name" value="GAL4"/>
    <property type="match status" value="1"/>
</dbReference>
<dbReference type="SUPFAM" id="SSF57701">
    <property type="entry name" value="Zn2/Cys6 DNA-binding domain"/>
    <property type="match status" value="1"/>
</dbReference>
<dbReference type="PROSITE" id="PS50048">
    <property type="entry name" value="ZN2_CY6_FUNGAL_2"/>
    <property type="match status" value="1"/>
</dbReference>
<dbReference type="PROSITE" id="PS00463">
    <property type="entry name" value="ZN2_CY6_FUNGAL_1"/>
    <property type="match status" value="1"/>
</dbReference>
<dbReference type="PANTHER" id="PTHR38791:SF12">
    <property type="entry name" value="TRANSCRIPTION FACTOR DOMAIN-CONTAINING PROTEIN-RELATED"/>
    <property type="match status" value="1"/>
</dbReference>
<dbReference type="InterPro" id="IPR036864">
    <property type="entry name" value="Zn2-C6_fun-type_DNA-bd_sf"/>
</dbReference>
<dbReference type="GO" id="GO:0003677">
    <property type="term" value="F:DNA binding"/>
    <property type="evidence" value="ECO:0007669"/>
    <property type="project" value="UniProtKB-KW"/>
</dbReference>
<proteinExistence type="predicted"/>
<dbReference type="Pfam" id="PF11951">
    <property type="entry name" value="Fungal_trans_2"/>
    <property type="match status" value="1"/>
</dbReference>
<gene>
    <name evidence="6" type="ORF">PENCOP_c002G04924</name>
</gene>
<name>A0A1V6V0E1_9EURO</name>
<dbReference type="CDD" id="cd00067">
    <property type="entry name" value="GAL4"/>
    <property type="match status" value="1"/>
</dbReference>
<evidence type="ECO:0000256" key="3">
    <source>
        <dbReference type="ARBA" id="ARBA00023163"/>
    </source>
</evidence>
<evidence type="ECO:0000313" key="6">
    <source>
        <dbReference type="EMBL" id="OQE44135.1"/>
    </source>
</evidence>
<keyword evidence="3" id="KW-0804">Transcription</keyword>
<keyword evidence="1" id="KW-0805">Transcription regulation</keyword>
<sequence>MQGLGRNGPRSKSCSTCRRRKVKCGEEKPVCARCSSLRLNCEWGVPVKRGRSTQIRHLEPAFDQPETQGSAENLVESQQNDLFTCLSPVSRVSDVITFDTFHLAPIATPIYPSLSINVACANSLTLTTLDRQYFQYFPSSSLVFYYMKGWKWTGLCHLYEGPATSNRVIMRMILAISASDMHRNGLVTRSQDHGRYHYSQAVKEFRQLLETPRQVSLHDVETVFATVFLMIAWEWQFGHSVRHLQLHLQGVRSLLETHPQLFRIKDVNDMLFFPGIDTLDTDAANVTKISFIPEQFLLWILYIDASCRPIGLTESLNDYVAQSGNPALQPDHLHRCARLWGRCYWGEKYPDEEIMDDIENYRALELLHAGFCLRHRTWKVLVEPAAGTARSTESLSREILGIREKFSDLFITSRFAGNVSARRTLNTIYMAVSTFYAQVLLHRRLLCVDTLPLGIHQQATAGIIDISQKQFLSDPNLLKRLHLPLLMAVIETDNVTHQRWLRQRLWELRNFHSEFAWAHDVAEQILAQQDVSGGRYINLGEFLLKRFHAQ</sequence>
<dbReference type="PANTHER" id="PTHR38791">
    <property type="entry name" value="ZN(II)2CYS6 TRANSCRIPTION FACTOR (EUROFUNG)-RELATED-RELATED"/>
    <property type="match status" value="1"/>
</dbReference>
<dbReference type="Pfam" id="PF00172">
    <property type="entry name" value="Zn_clus"/>
    <property type="match status" value="1"/>
</dbReference>
<dbReference type="AlphaFoldDB" id="A0A1V6V0E1"/>
<reference evidence="7" key="1">
    <citation type="journal article" date="2017" name="Nat. Microbiol.">
        <title>Global analysis of biosynthetic gene clusters reveals vast potential of secondary metabolite production in Penicillium species.</title>
        <authorList>
            <person name="Nielsen J.C."/>
            <person name="Grijseels S."/>
            <person name="Prigent S."/>
            <person name="Ji B."/>
            <person name="Dainat J."/>
            <person name="Nielsen K.F."/>
            <person name="Frisvad J.C."/>
            <person name="Workman M."/>
            <person name="Nielsen J."/>
        </authorList>
    </citation>
    <scope>NUCLEOTIDE SEQUENCE [LARGE SCALE GENOMIC DNA]</scope>
    <source>
        <strain evidence="7">IBT 31321</strain>
    </source>
</reference>
<organism evidence="6 7">
    <name type="scientific">Penicillium coprophilum</name>
    <dbReference type="NCBI Taxonomy" id="36646"/>
    <lineage>
        <taxon>Eukaryota</taxon>
        <taxon>Fungi</taxon>
        <taxon>Dikarya</taxon>
        <taxon>Ascomycota</taxon>
        <taxon>Pezizomycotina</taxon>
        <taxon>Eurotiomycetes</taxon>
        <taxon>Eurotiomycetidae</taxon>
        <taxon>Eurotiales</taxon>
        <taxon>Aspergillaceae</taxon>
        <taxon>Penicillium</taxon>
    </lineage>
</organism>
<dbReference type="STRING" id="36646.A0A1V6V0E1"/>
<keyword evidence="4" id="KW-0539">Nucleus</keyword>
<accession>A0A1V6V0E1</accession>
<dbReference type="InterPro" id="IPR053175">
    <property type="entry name" value="DHMBA_Reg_Transcription_Factor"/>
</dbReference>
<dbReference type="InterPro" id="IPR021858">
    <property type="entry name" value="Fun_TF"/>
</dbReference>
<dbReference type="GO" id="GO:0000981">
    <property type="term" value="F:DNA-binding transcription factor activity, RNA polymerase II-specific"/>
    <property type="evidence" value="ECO:0007669"/>
    <property type="project" value="InterPro"/>
</dbReference>
<dbReference type="Gene3D" id="4.10.240.10">
    <property type="entry name" value="Zn(2)-C6 fungal-type DNA-binding domain"/>
    <property type="match status" value="1"/>
</dbReference>
<evidence type="ECO:0000256" key="4">
    <source>
        <dbReference type="ARBA" id="ARBA00023242"/>
    </source>
</evidence>
<evidence type="ECO:0000313" key="7">
    <source>
        <dbReference type="Proteomes" id="UP000191500"/>
    </source>
</evidence>
<protein>
    <recommendedName>
        <fullName evidence="5">Zn(2)-C6 fungal-type domain-containing protein</fullName>
    </recommendedName>
</protein>
<feature type="domain" description="Zn(2)-C6 fungal-type" evidence="5">
    <location>
        <begin position="13"/>
        <end position="43"/>
    </location>
</feature>
<dbReference type="Proteomes" id="UP000191500">
    <property type="component" value="Unassembled WGS sequence"/>
</dbReference>
<keyword evidence="2" id="KW-0238">DNA-binding</keyword>